<dbReference type="PIRSF" id="PIRSF019455">
    <property type="entry name" value="CopR_AtkY"/>
    <property type="match status" value="1"/>
</dbReference>
<proteinExistence type="inferred from homology"/>
<dbReference type="Proteomes" id="UP000319578">
    <property type="component" value="Unassembled WGS sequence"/>
</dbReference>
<comment type="similarity">
    <text evidence="1">Belongs to the BlaI transcriptional regulatory family.</text>
</comment>
<keyword evidence="8" id="KW-1185">Reference proteome</keyword>
<evidence type="ECO:0000313" key="8">
    <source>
        <dbReference type="Proteomes" id="UP000319578"/>
    </source>
</evidence>
<evidence type="ECO:0000256" key="2">
    <source>
        <dbReference type="ARBA" id="ARBA00023015"/>
    </source>
</evidence>
<dbReference type="AlphaFoldDB" id="A0A0K9YRX3"/>
<reference evidence="7" key="1">
    <citation type="submission" date="2015-07" db="EMBL/GenBank/DDBJ databases">
        <title>Genome sequencing project for genomic taxonomy and phylogenomics of Bacillus-like bacteria.</title>
        <authorList>
            <person name="Liu B."/>
            <person name="Wang J."/>
            <person name="Zhu Y."/>
            <person name="Liu G."/>
            <person name="Chen Q."/>
            <person name="Chen Z."/>
            <person name="Lan J."/>
            <person name="Che J."/>
            <person name="Ge C."/>
            <person name="Shi H."/>
            <person name="Pan Z."/>
            <person name="Liu X."/>
        </authorList>
    </citation>
    <scope>NUCLEOTIDE SEQUENCE [LARGE SCALE GENOMIC DNA]</scope>
    <source>
        <strain evidence="7">DSM 9887</strain>
    </source>
</reference>
<dbReference type="SUPFAM" id="SSF46785">
    <property type="entry name" value="Winged helix' DNA-binding domain"/>
    <property type="match status" value="1"/>
</dbReference>
<keyword evidence="3" id="KW-0238">DNA-binding</keyword>
<dbReference type="GO" id="GO:0003677">
    <property type="term" value="F:DNA binding"/>
    <property type="evidence" value="ECO:0007669"/>
    <property type="project" value="UniProtKB-KW"/>
</dbReference>
<organism evidence="6 7">
    <name type="scientific">Brevibacillus reuszeri</name>
    <dbReference type="NCBI Taxonomy" id="54915"/>
    <lineage>
        <taxon>Bacteria</taxon>
        <taxon>Bacillati</taxon>
        <taxon>Bacillota</taxon>
        <taxon>Bacilli</taxon>
        <taxon>Bacillales</taxon>
        <taxon>Paenibacillaceae</taxon>
        <taxon>Brevibacillus</taxon>
    </lineage>
</organism>
<dbReference type="Gene3D" id="1.10.10.10">
    <property type="entry name" value="Winged helix-like DNA-binding domain superfamily/Winged helix DNA-binding domain"/>
    <property type="match status" value="1"/>
</dbReference>
<reference evidence="6" key="2">
    <citation type="submission" date="2015-07" db="EMBL/GenBank/DDBJ databases">
        <title>MeaNS - Measles Nucleotide Surveillance Program.</title>
        <authorList>
            <person name="Tran T."/>
            <person name="Druce J."/>
        </authorList>
    </citation>
    <scope>NUCLEOTIDE SEQUENCE</scope>
    <source>
        <strain evidence="6">DSM 9887</strain>
    </source>
</reference>
<dbReference type="InterPro" id="IPR005650">
    <property type="entry name" value="BlaI_family"/>
</dbReference>
<protein>
    <submittedName>
        <fullName evidence="5 6">Transcriptional regulator</fullName>
    </submittedName>
</protein>
<gene>
    <name evidence="6" type="ORF">ADS79_22110</name>
    <name evidence="5" type="ORF">BRE01_08220</name>
</gene>
<dbReference type="STRING" id="54915.ADS79_22110"/>
<evidence type="ECO:0000256" key="4">
    <source>
        <dbReference type="ARBA" id="ARBA00023163"/>
    </source>
</evidence>
<dbReference type="EMBL" id="LGIQ01000009">
    <property type="protein sequence ID" value="KNB71473.1"/>
    <property type="molecule type" value="Genomic_DNA"/>
</dbReference>
<evidence type="ECO:0000313" key="7">
    <source>
        <dbReference type="Proteomes" id="UP000036834"/>
    </source>
</evidence>
<dbReference type="RefSeq" id="WP_049740510.1">
    <property type="nucleotide sequence ID" value="NZ_BJON01000003.1"/>
</dbReference>
<dbReference type="Gene3D" id="1.10.4040.10">
    <property type="entry name" value="Penicillinase repressor domain"/>
    <property type="match status" value="1"/>
</dbReference>
<dbReference type="GO" id="GO:0045892">
    <property type="term" value="P:negative regulation of DNA-templated transcription"/>
    <property type="evidence" value="ECO:0007669"/>
    <property type="project" value="InterPro"/>
</dbReference>
<dbReference type="Proteomes" id="UP000036834">
    <property type="component" value="Unassembled WGS sequence"/>
</dbReference>
<dbReference type="OrthoDB" id="1849040at2"/>
<accession>A0A0K9YRX3</accession>
<dbReference type="PATRIC" id="fig|54915.3.peg.3548"/>
<comment type="caution">
    <text evidence="6">The sequence shown here is derived from an EMBL/GenBank/DDBJ whole genome shotgun (WGS) entry which is preliminary data.</text>
</comment>
<evidence type="ECO:0000256" key="1">
    <source>
        <dbReference type="ARBA" id="ARBA00011046"/>
    </source>
</evidence>
<sequence>MTKLQRMSEAEKQIMDIIWAVGRPITTAEILTILPEDKAWKQNTVITFLARLMEKEMIKAVRSGKANFYEPRISEADYQKLETKRFVKEVHRGSVSGLISALCDSEDLTKEDIEELMNKLRAQAEK</sequence>
<evidence type="ECO:0000313" key="6">
    <source>
        <dbReference type="EMBL" id="KNB71473.1"/>
    </source>
</evidence>
<keyword evidence="4" id="KW-0804">Transcription</keyword>
<dbReference type="InterPro" id="IPR036390">
    <property type="entry name" value="WH_DNA-bd_sf"/>
</dbReference>
<name>A0A0K9YRX3_9BACL</name>
<keyword evidence="2" id="KW-0805">Transcription regulation</keyword>
<dbReference type="Pfam" id="PF03965">
    <property type="entry name" value="Penicillinase_R"/>
    <property type="match status" value="1"/>
</dbReference>
<dbReference type="InterPro" id="IPR036388">
    <property type="entry name" value="WH-like_DNA-bd_sf"/>
</dbReference>
<dbReference type="EMBL" id="BJON01000003">
    <property type="protein sequence ID" value="GED67120.1"/>
    <property type="molecule type" value="Genomic_DNA"/>
</dbReference>
<evidence type="ECO:0000313" key="5">
    <source>
        <dbReference type="EMBL" id="GED67120.1"/>
    </source>
</evidence>
<reference evidence="5 8" key="3">
    <citation type="submission" date="2019-06" db="EMBL/GenBank/DDBJ databases">
        <title>Whole genome shotgun sequence of Brevibacillus reuszeri NBRC 15719.</title>
        <authorList>
            <person name="Hosoyama A."/>
            <person name="Uohara A."/>
            <person name="Ohji S."/>
            <person name="Ichikawa N."/>
        </authorList>
    </citation>
    <scope>NUCLEOTIDE SEQUENCE [LARGE SCALE GENOMIC DNA]</scope>
    <source>
        <strain evidence="5 8">NBRC 15719</strain>
    </source>
</reference>
<evidence type="ECO:0000256" key="3">
    <source>
        <dbReference type="ARBA" id="ARBA00023125"/>
    </source>
</evidence>